<evidence type="ECO:0000256" key="6">
    <source>
        <dbReference type="ARBA" id="ARBA00023136"/>
    </source>
</evidence>
<dbReference type="InterPro" id="IPR051706">
    <property type="entry name" value="Glycosyltransferase_domain"/>
</dbReference>
<dbReference type="Proteomes" id="UP000095728">
    <property type="component" value="Unassembled WGS sequence"/>
</dbReference>
<dbReference type="STRING" id="56408.A0A1E5R905"/>
<sequence>MIVDDPLTNAITDEELSDTYNDSSPQLIPKIIHQTYKTKDIPEHWKAGQQACIDLHPDYEYKLWTDDIMEEFMEKEYPWFLETYLSYGENIQRADAIRYFILYHYGGIYIDLDDGCQRKLDPLLRYPSFFRKTSPLGISNDVIGSAQGHPLMLKLTKKLKGYNINYFNVPYWTIMASTGPMFVSMIWEQYKRNDGGKDYKILQPHQYKNSLGSFFKISEGSSWHSSDSNFIFKMGAHILGCVVFGFIVFFIIFYTEYIFYKSLQNFSLQECANSINAMGQFFIRLVKSLVKFVVLYVINPLKHVLHLDSVFASSTYQQLQQQSQGMDQSSSSKNNTNNNNNNNNIINNNKNSKNKNASTDQQLQQQYKRLRKDSNLPVRLNLLLDLEKNGDIENL</sequence>
<dbReference type="PANTHER" id="PTHR32385:SF20">
    <property type="entry name" value="MANNOSYL PHOSPHORYLINOSITOL CERAMIDE SYNTHASE CSH1-RELATED"/>
    <property type="match status" value="1"/>
</dbReference>
<keyword evidence="4 8" id="KW-0812">Transmembrane</keyword>
<accession>A0A1E5R905</accession>
<comment type="similarity">
    <text evidence="2">Belongs to the glycosyltransferase 32 family.</text>
</comment>
<protein>
    <submittedName>
        <fullName evidence="9">Mannosyl phosphorylinositol ceramide synthase CSH1</fullName>
    </submittedName>
</protein>
<evidence type="ECO:0000313" key="10">
    <source>
        <dbReference type="Proteomes" id="UP000095728"/>
    </source>
</evidence>
<evidence type="ECO:0000256" key="1">
    <source>
        <dbReference type="ARBA" id="ARBA00004370"/>
    </source>
</evidence>
<evidence type="ECO:0000256" key="8">
    <source>
        <dbReference type="SAM" id="Phobius"/>
    </source>
</evidence>
<comment type="caution">
    <text evidence="9">The sequence shown here is derived from an EMBL/GenBank/DDBJ whole genome shotgun (WGS) entry which is preliminary data.</text>
</comment>
<dbReference type="PANTHER" id="PTHR32385">
    <property type="entry name" value="MANNOSYL PHOSPHORYLINOSITOL CERAMIDE SYNTHASE"/>
    <property type="match status" value="1"/>
</dbReference>
<dbReference type="AlphaFoldDB" id="A0A1E5R905"/>
<dbReference type="InterPro" id="IPR029044">
    <property type="entry name" value="Nucleotide-diphossugar_trans"/>
</dbReference>
<proteinExistence type="inferred from homology"/>
<evidence type="ECO:0000256" key="3">
    <source>
        <dbReference type="ARBA" id="ARBA00022679"/>
    </source>
</evidence>
<dbReference type="InParanoid" id="A0A1E5R905"/>
<dbReference type="SUPFAM" id="SSF53448">
    <property type="entry name" value="Nucleotide-diphospho-sugar transferases"/>
    <property type="match status" value="1"/>
</dbReference>
<keyword evidence="5 8" id="KW-1133">Transmembrane helix</keyword>
<dbReference type="InterPro" id="IPR007577">
    <property type="entry name" value="GlycoTrfase_DXD_sugar-bd_CS"/>
</dbReference>
<name>A0A1E5R905_9ASCO</name>
<keyword evidence="10" id="KW-1185">Reference proteome</keyword>
<evidence type="ECO:0000313" key="9">
    <source>
        <dbReference type="EMBL" id="OEJ83013.1"/>
    </source>
</evidence>
<dbReference type="Pfam" id="PF04488">
    <property type="entry name" value="Gly_transf_sug"/>
    <property type="match status" value="1"/>
</dbReference>
<dbReference type="GO" id="GO:0051999">
    <property type="term" value="P:mannosyl-inositol phosphorylceramide biosynthetic process"/>
    <property type="evidence" value="ECO:0007669"/>
    <property type="project" value="TreeGrafter"/>
</dbReference>
<dbReference type="Gene3D" id="3.90.550.20">
    <property type="match status" value="1"/>
</dbReference>
<comment type="subcellular location">
    <subcellularLocation>
        <location evidence="1">Membrane</location>
    </subcellularLocation>
</comment>
<gene>
    <name evidence="9" type="ORF">AWRI3579_g3266</name>
</gene>
<feature type="transmembrane region" description="Helical" evidence="8">
    <location>
        <begin position="281"/>
        <end position="298"/>
    </location>
</feature>
<feature type="transmembrane region" description="Helical" evidence="8">
    <location>
        <begin position="234"/>
        <end position="260"/>
    </location>
</feature>
<feature type="compositionally biased region" description="Low complexity" evidence="7">
    <location>
        <begin position="322"/>
        <end position="367"/>
    </location>
</feature>
<dbReference type="EMBL" id="LPNM01000009">
    <property type="protein sequence ID" value="OEJ83013.1"/>
    <property type="molecule type" value="Genomic_DNA"/>
</dbReference>
<feature type="region of interest" description="Disordered" evidence="7">
    <location>
        <begin position="322"/>
        <end position="370"/>
    </location>
</feature>
<evidence type="ECO:0000256" key="7">
    <source>
        <dbReference type="SAM" id="MobiDB-lite"/>
    </source>
</evidence>
<keyword evidence="3" id="KW-0808">Transferase</keyword>
<dbReference type="GO" id="GO:0016020">
    <property type="term" value="C:membrane"/>
    <property type="evidence" value="ECO:0007669"/>
    <property type="project" value="UniProtKB-SubCell"/>
</dbReference>
<reference evidence="10" key="1">
    <citation type="journal article" date="2016" name="Genome Announc.">
        <title>Genome sequences of three species of Hanseniaspora isolated from spontaneous wine fermentations.</title>
        <authorList>
            <person name="Sternes P.R."/>
            <person name="Lee D."/>
            <person name="Kutyna D.R."/>
            <person name="Borneman A.R."/>
        </authorList>
    </citation>
    <scope>NUCLEOTIDE SEQUENCE [LARGE SCALE GENOMIC DNA]</scope>
    <source>
        <strain evidence="10">AWRI3579</strain>
    </source>
</reference>
<dbReference type="FunCoup" id="A0A1E5R905">
    <property type="interactions" value="64"/>
</dbReference>
<evidence type="ECO:0000256" key="4">
    <source>
        <dbReference type="ARBA" id="ARBA00022692"/>
    </source>
</evidence>
<evidence type="ECO:0000256" key="2">
    <source>
        <dbReference type="ARBA" id="ARBA00009003"/>
    </source>
</evidence>
<organism evidence="9 10">
    <name type="scientific">Hanseniaspora osmophila</name>
    <dbReference type="NCBI Taxonomy" id="56408"/>
    <lineage>
        <taxon>Eukaryota</taxon>
        <taxon>Fungi</taxon>
        <taxon>Dikarya</taxon>
        <taxon>Ascomycota</taxon>
        <taxon>Saccharomycotina</taxon>
        <taxon>Saccharomycetes</taxon>
        <taxon>Saccharomycodales</taxon>
        <taxon>Saccharomycodaceae</taxon>
        <taxon>Hanseniaspora</taxon>
    </lineage>
</organism>
<dbReference type="OrthoDB" id="3647at2759"/>
<keyword evidence="6 8" id="KW-0472">Membrane</keyword>
<evidence type="ECO:0000256" key="5">
    <source>
        <dbReference type="ARBA" id="ARBA00022989"/>
    </source>
</evidence>
<dbReference type="GO" id="GO:0000030">
    <property type="term" value="F:mannosyltransferase activity"/>
    <property type="evidence" value="ECO:0007669"/>
    <property type="project" value="TreeGrafter"/>
</dbReference>